<dbReference type="InterPro" id="IPR051690">
    <property type="entry name" value="PseI-like"/>
</dbReference>
<evidence type="ECO:0000313" key="2">
    <source>
        <dbReference type="EMBL" id="KKS44589.1"/>
    </source>
</evidence>
<dbReference type="AlphaFoldDB" id="A0A0G0Z7L1"/>
<evidence type="ECO:0000313" key="3">
    <source>
        <dbReference type="Proteomes" id="UP000033986"/>
    </source>
</evidence>
<dbReference type="PANTHER" id="PTHR42966">
    <property type="entry name" value="N-ACETYLNEURAMINATE SYNTHASE"/>
    <property type="match status" value="1"/>
</dbReference>
<accession>A0A0G0Z7L1</accession>
<dbReference type="SUPFAM" id="SSF51569">
    <property type="entry name" value="Aldolase"/>
    <property type="match status" value="1"/>
</dbReference>
<sequence length="296" mass="33375">MNNKTKAVKIGDKWVGEGHPCFIVAEIGLNHNSDLDVAKKLIDSAAEAGVDAVKFQKRTPEKCVPRDQWDIERDTPWGRMTYINYRHKMEFDKDAYAEIDSYCKSKGIIWFASCWDENSVDFIDQFNPPCYKVPSASLTDKELLAHMRAKSKPIILSTGMSTMEQVNKAVEVLGPDNLIILHCVSTYPAKSEELNLNAIQTLKQQFPRIPIGYSGHEVALSPSIMAAVLGAHVIERHITLDRTMWGTDQAASVEPKGVQLLVRDIRTWEAARGDGVKCVWDSEIPIMKKLRRKTDF</sequence>
<dbReference type="EMBL" id="LCDB01000006">
    <property type="protein sequence ID" value="KKS44589.1"/>
    <property type="molecule type" value="Genomic_DNA"/>
</dbReference>
<dbReference type="GO" id="GO:0016051">
    <property type="term" value="P:carbohydrate biosynthetic process"/>
    <property type="evidence" value="ECO:0007669"/>
    <property type="project" value="InterPro"/>
</dbReference>
<feature type="domain" description="PseI/NeuA/B-like" evidence="1">
    <location>
        <begin position="41"/>
        <end position="277"/>
    </location>
</feature>
<dbReference type="Pfam" id="PF03102">
    <property type="entry name" value="NeuB"/>
    <property type="match status" value="1"/>
</dbReference>
<comment type="caution">
    <text evidence="2">The sequence shown here is derived from an EMBL/GenBank/DDBJ whole genome shotgun (WGS) entry which is preliminary data.</text>
</comment>
<name>A0A0G0Z7L1_9BACT</name>
<dbReference type="InterPro" id="IPR013785">
    <property type="entry name" value="Aldolase_TIM"/>
</dbReference>
<evidence type="ECO:0000259" key="1">
    <source>
        <dbReference type="Pfam" id="PF03102"/>
    </source>
</evidence>
<dbReference type="Gene3D" id="3.20.20.70">
    <property type="entry name" value="Aldolase class I"/>
    <property type="match status" value="1"/>
</dbReference>
<dbReference type="GO" id="GO:0047444">
    <property type="term" value="F:N-acylneuraminate-9-phosphate synthase activity"/>
    <property type="evidence" value="ECO:0007669"/>
    <property type="project" value="TreeGrafter"/>
</dbReference>
<organism evidence="2 3">
    <name type="scientific">Candidatus Azambacteria bacterium GW2011_GWB1_42_17</name>
    <dbReference type="NCBI Taxonomy" id="1618615"/>
    <lineage>
        <taxon>Bacteria</taxon>
        <taxon>Candidatus Azamiibacteriota</taxon>
    </lineage>
</organism>
<reference evidence="2 3" key="1">
    <citation type="journal article" date="2015" name="Nature">
        <title>rRNA introns, odd ribosomes, and small enigmatic genomes across a large radiation of phyla.</title>
        <authorList>
            <person name="Brown C.T."/>
            <person name="Hug L.A."/>
            <person name="Thomas B.C."/>
            <person name="Sharon I."/>
            <person name="Castelle C.J."/>
            <person name="Singh A."/>
            <person name="Wilkins M.J."/>
            <person name="Williams K.H."/>
            <person name="Banfield J.F."/>
        </authorList>
    </citation>
    <scope>NUCLEOTIDE SEQUENCE [LARGE SCALE GENOMIC DNA]</scope>
</reference>
<dbReference type="PATRIC" id="fig|1618615.3.peg.191"/>
<dbReference type="PANTHER" id="PTHR42966:SF3">
    <property type="entry name" value="BLR5971 PROTEIN"/>
    <property type="match status" value="1"/>
</dbReference>
<gene>
    <name evidence="2" type="ORF">UV07_C0006G0011</name>
</gene>
<proteinExistence type="predicted"/>
<dbReference type="InterPro" id="IPR013132">
    <property type="entry name" value="PseI/NeuA/B-like_N"/>
</dbReference>
<protein>
    <submittedName>
        <fullName evidence="2">N-acetylneuraminate synthase</fullName>
    </submittedName>
</protein>
<dbReference type="Proteomes" id="UP000033986">
    <property type="component" value="Unassembled WGS sequence"/>
</dbReference>